<dbReference type="WBParaSite" id="PDA_v2.g17567.t1">
    <property type="protein sequence ID" value="PDA_v2.g17567.t1"/>
    <property type="gene ID" value="PDA_v2.g17567"/>
</dbReference>
<accession>A0A914PGZ9</accession>
<comment type="similarity">
    <text evidence="1 6">Belongs to the peptidase A1 family.</text>
</comment>
<name>A0A914PGZ9_9BILA</name>
<dbReference type="GO" id="GO:0006508">
    <property type="term" value="P:proteolysis"/>
    <property type="evidence" value="ECO:0007669"/>
    <property type="project" value="UniProtKB-KW"/>
</dbReference>
<dbReference type="FunFam" id="2.40.70.10:FF:000086">
    <property type="entry name" value="ASpartyl Protease"/>
    <property type="match status" value="1"/>
</dbReference>
<dbReference type="PANTHER" id="PTHR47966:SF8">
    <property type="entry name" value="ASPARTIC PROTEASE 1-RELATED"/>
    <property type="match status" value="1"/>
</dbReference>
<feature type="domain" description="Peptidase A1" evidence="8">
    <location>
        <begin position="65"/>
        <end position="383"/>
    </location>
</feature>
<dbReference type="InterPro" id="IPR001969">
    <property type="entry name" value="Aspartic_peptidase_AS"/>
</dbReference>
<evidence type="ECO:0000256" key="5">
    <source>
        <dbReference type="PIRSR" id="PIRSR601461-1"/>
    </source>
</evidence>
<feature type="signal peptide" evidence="7">
    <location>
        <begin position="1"/>
        <end position="16"/>
    </location>
</feature>
<dbReference type="GO" id="GO:0005764">
    <property type="term" value="C:lysosome"/>
    <property type="evidence" value="ECO:0007669"/>
    <property type="project" value="TreeGrafter"/>
</dbReference>
<dbReference type="PANTHER" id="PTHR47966">
    <property type="entry name" value="BETA-SITE APP-CLEAVING ENZYME, ISOFORM A-RELATED"/>
    <property type="match status" value="1"/>
</dbReference>
<dbReference type="SUPFAM" id="SSF50630">
    <property type="entry name" value="Acid proteases"/>
    <property type="match status" value="1"/>
</dbReference>
<protein>
    <submittedName>
        <fullName evidence="10">Peptidase A1 domain-containing protein</fullName>
    </submittedName>
</protein>
<organism evidence="9 10">
    <name type="scientific">Panagrolaimus davidi</name>
    <dbReference type="NCBI Taxonomy" id="227884"/>
    <lineage>
        <taxon>Eukaryota</taxon>
        <taxon>Metazoa</taxon>
        <taxon>Ecdysozoa</taxon>
        <taxon>Nematoda</taxon>
        <taxon>Chromadorea</taxon>
        <taxon>Rhabditida</taxon>
        <taxon>Tylenchina</taxon>
        <taxon>Panagrolaimomorpha</taxon>
        <taxon>Panagrolaimoidea</taxon>
        <taxon>Panagrolaimidae</taxon>
        <taxon>Panagrolaimus</taxon>
    </lineage>
</organism>
<keyword evidence="2 7" id="KW-0732">Signal</keyword>
<reference evidence="10" key="1">
    <citation type="submission" date="2022-11" db="UniProtKB">
        <authorList>
            <consortium name="WormBaseParasite"/>
        </authorList>
    </citation>
    <scope>IDENTIFICATION</scope>
</reference>
<dbReference type="AlphaFoldDB" id="A0A914PGZ9"/>
<sequence>MKTLFVLAAIVAVLYAEVFQVPIHSAGSKRAQLMNKGQWPAYIKKVSSHATTGGQPFIDYYDDFYLGIISLGTPKQNFTIVLDTGSSNLWVIDVKCKTQACQGYPDSGFNKHQFDPSKSSTYKSNGQFFSIQYGSGSCYGNLGIDTLNMGGIQVQSQTFGLAESIADVFGYQPVDGILGLGWPNLAVDNVIPPMQNALPQLDKPLFAVWLDRKIALSQGGNAGQITYGALDTKNCDGTTNYVALSSLTYWQFPITGFSMGSYNNAKKVQVISDTGTSWLGAPTADINGMVAATGAQYDFVNGVYTVPCSKKGLPDMVFTIGGQKYNIPQVEYVLDLQLGDGNCVVTAFSMDGGGFSPAWILGDTFIRTYCNVYDIGNKQIGFSKAKHTGI</sequence>
<evidence type="ECO:0000313" key="10">
    <source>
        <dbReference type="WBParaSite" id="PDA_v2.g17567.t1"/>
    </source>
</evidence>
<evidence type="ECO:0000256" key="7">
    <source>
        <dbReference type="SAM" id="SignalP"/>
    </source>
</evidence>
<evidence type="ECO:0000256" key="1">
    <source>
        <dbReference type="ARBA" id="ARBA00007447"/>
    </source>
</evidence>
<dbReference type="PROSITE" id="PS51767">
    <property type="entry name" value="PEPTIDASE_A1"/>
    <property type="match status" value="1"/>
</dbReference>
<evidence type="ECO:0000256" key="2">
    <source>
        <dbReference type="ARBA" id="ARBA00022729"/>
    </source>
</evidence>
<dbReference type="InterPro" id="IPR001461">
    <property type="entry name" value="Aspartic_peptidase_A1"/>
</dbReference>
<dbReference type="Gene3D" id="2.40.70.10">
    <property type="entry name" value="Acid Proteases"/>
    <property type="match status" value="2"/>
</dbReference>
<keyword evidence="6" id="KW-0378">Hydrolase</keyword>
<evidence type="ECO:0000256" key="3">
    <source>
        <dbReference type="ARBA" id="ARBA00022750"/>
    </source>
</evidence>
<dbReference type="InterPro" id="IPR033121">
    <property type="entry name" value="PEPTIDASE_A1"/>
</dbReference>
<keyword evidence="3 6" id="KW-0064">Aspartyl protease</keyword>
<evidence type="ECO:0000313" key="9">
    <source>
        <dbReference type="Proteomes" id="UP000887578"/>
    </source>
</evidence>
<keyword evidence="4" id="KW-0325">Glycoprotein</keyword>
<dbReference type="GO" id="GO:0004190">
    <property type="term" value="F:aspartic-type endopeptidase activity"/>
    <property type="evidence" value="ECO:0007669"/>
    <property type="project" value="UniProtKB-KW"/>
</dbReference>
<dbReference type="PROSITE" id="PS00141">
    <property type="entry name" value="ASP_PROTEASE"/>
    <property type="match status" value="1"/>
</dbReference>
<feature type="active site" evidence="5">
    <location>
        <position position="83"/>
    </location>
</feature>
<dbReference type="FunFam" id="2.40.70.10:FF:000052">
    <property type="entry name" value="ASpartyl Protease"/>
    <property type="match status" value="1"/>
</dbReference>
<dbReference type="PRINTS" id="PR00792">
    <property type="entry name" value="PEPSIN"/>
</dbReference>
<feature type="chain" id="PRO_5036880580" evidence="7">
    <location>
        <begin position="17"/>
        <end position="390"/>
    </location>
</feature>
<dbReference type="InterPro" id="IPR021109">
    <property type="entry name" value="Peptidase_aspartic_dom_sf"/>
</dbReference>
<proteinExistence type="inferred from homology"/>
<evidence type="ECO:0000259" key="8">
    <source>
        <dbReference type="PROSITE" id="PS51767"/>
    </source>
</evidence>
<evidence type="ECO:0000256" key="4">
    <source>
        <dbReference type="ARBA" id="ARBA00023180"/>
    </source>
</evidence>
<keyword evidence="6" id="KW-0645">Protease</keyword>
<evidence type="ECO:0000256" key="6">
    <source>
        <dbReference type="RuleBase" id="RU000454"/>
    </source>
</evidence>
<feature type="active site" evidence="5">
    <location>
        <position position="273"/>
    </location>
</feature>
<keyword evidence="9" id="KW-1185">Reference proteome</keyword>
<dbReference type="Pfam" id="PF00026">
    <property type="entry name" value="Asp"/>
    <property type="match status" value="1"/>
</dbReference>
<dbReference type="Proteomes" id="UP000887578">
    <property type="component" value="Unplaced"/>
</dbReference>